<sequence>MPPYGKRARRRRGDGENAGELKGWASVEDYMNSHDEEMVDDLTDDIDTLLVFAGLFSAIVTAFVVQSYQLLQPNNPQVTVQLLSLIAIRLGGPPNSTFEPFLNATAHTLPTSTSFQPSASTVVINTLWFISLVLSLTSALLGMLVKQWCREYLKWNAVLAPARENVAVRQVRFEAWKRWKVPTLAAFVPALLEIALILFLSGVIFFLWTLQHIVAIILTIIIGISLGVALVVTILPIQDRYCPYRSLTGWALFRVLQLVRGLHGHEDWRQREMRPNPAVLYASSEIPQWIDSQGTALLPALQNKIIVDSMQLNILLRALTWVLKGSDEAHLARDISDCVRSLHDGNATDPESSIRQFSMLIIALYNSAGPTGQDNFNGVKAYLRTLHRKLGGPDEWTRKAGSYVFSLHTNHVTDLAIGPFSISKTRHISIDASKYDPWVWNQAYLTTLDRLVDAWITCNPTDGFWPEELTEAIVSMLCFLRSYATSPGHLEQDELRQSSAATQDFADVLVSIYDRLVPFKSAWQSGLVFMVAEVLCLMGRVYIEKSTLRVRVDSELSFTRQYIRCCAFFATQAYETRAYSLDHRRHLFVMAADAVLRLIHAQYLHRAVEAYVLWDDVGKVFSYMLWAAQASLDGSIKNCGAYVDLPWLFTLVQIFEAERSHRVQHTGAIESPNDLRFFKHRDETENFFTLVAVLGASVRKGLVTGDKPQQEYDRLAALLHECVPSGAFKLATDSVSSHRGAQIADSSVVDLGPYFSTKLNIAPNGMPGFNPDIVNTLPDPTAPRSRNISDPGPSTNGIQFPDSPAYPLAALDDAAGAQSNSMAAYMRVDSHAPTLSRPPSVGSLAYPIPDPSPSRTASPTILSNSLASTSSLHPTGPGDVAAPVSNLGVQEQAPLHPIPAQTTFPMGNLFVARPSGYAALTPTSQPVRSGLQQRDTGHTQSAIPLHDFEMSALSPIAEETPNIQSTNNTLPSPSYEEPRLSSVAIPQGLNNISGFLIGDAQMSLAAMDNAESSVASSMEPSEQHQAADGRIADVGVPQYFNPSDRFPSELPGPPIVTQSTYDAPYDMPMPSPALHGDVPVRLPGPVLTEPQNKPMVDDSHLSSSLVIPSALPNMTGAERNDMTQHSFAAAGLPTPNRPTVVDGGSGAPINVTIRETSVVTDTLNSPMRGRTISSTQSYGTSGEPVPVDAAPAPTIQVDEPTSTLEYRDNISSGN</sequence>
<accession>A0ACC1T7C0</accession>
<dbReference type="Proteomes" id="UP001148662">
    <property type="component" value="Unassembled WGS sequence"/>
</dbReference>
<dbReference type="EMBL" id="JANHOG010000401">
    <property type="protein sequence ID" value="KAJ3554740.1"/>
    <property type="molecule type" value="Genomic_DNA"/>
</dbReference>
<proteinExistence type="predicted"/>
<protein>
    <submittedName>
        <fullName evidence="1">Uncharacterized protein</fullName>
    </submittedName>
</protein>
<organism evidence="1 2">
    <name type="scientific">Phlebia brevispora</name>
    <dbReference type="NCBI Taxonomy" id="194682"/>
    <lineage>
        <taxon>Eukaryota</taxon>
        <taxon>Fungi</taxon>
        <taxon>Dikarya</taxon>
        <taxon>Basidiomycota</taxon>
        <taxon>Agaricomycotina</taxon>
        <taxon>Agaricomycetes</taxon>
        <taxon>Polyporales</taxon>
        <taxon>Meruliaceae</taxon>
        <taxon>Phlebia</taxon>
    </lineage>
</organism>
<gene>
    <name evidence="1" type="ORF">NM688_g2951</name>
</gene>
<evidence type="ECO:0000313" key="2">
    <source>
        <dbReference type="Proteomes" id="UP001148662"/>
    </source>
</evidence>
<keyword evidence="2" id="KW-1185">Reference proteome</keyword>
<evidence type="ECO:0000313" key="1">
    <source>
        <dbReference type="EMBL" id="KAJ3554740.1"/>
    </source>
</evidence>
<comment type="caution">
    <text evidence="1">The sequence shown here is derived from an EMBL/GenBank/DDBJ whole genome shotgun (WGS) entry which is preliminary data.</text>
</comment>
<name>A0ACC1T7C0_9APHY</name>
<reference evidence="1" key="1">
    <citation type="submission" date="2022-07" db="EMBL/GenBank/DDBJ databases">
        <title>Genome Sequence of Phlebia brevispora.</title>
        <authorList>
            <person name="Buettner E."/>
        </authorList>
    </citation>
    <scope>NUCLEOTIDE SEQUENCE</scope>
    <source>
        <strain evidence="1">MPL23</strain>
    </source>
</reference>